<dbReference type="Gene3D" id="3.40.50.410">
    <property type="entry name" value="von Willebrand factor, type A domain"/>
    <property type="match status" value="1"/>
</dbReference>
<dbReference type="Proteomes" id="UP001200145">
    <property type="component" value="Unassembled WGS sequence"/>
</dbReference>
<reference evidence="2 3" key="1">
    <citation type="submission" date="2022-01" db="EMBL/GenBank/DDBJ databases">
        <title>Flavihumibacter sp. nov., isolated from sediment of a river.</title>
        <authorList>
            <person name="Liu H."/>
        </authorList>
    </citation>
    <scope>NUCLEOTIDE SEQUENCE [LARGE SCALE GENOMIC DNA]</scope>
    <source>
        <strain evidence="2 3">RY-1</strain>
    </source>
</reference>
<dbReference type="SMART" id="SM00327">
    <property type="entry name" value="VWA"/>
    <property type="match status" value="1"/>
</dbReference>
<keyword evidence="3" id="KW-1185">Reference proteome</keyword>
<dbReference type="SUPFAM" id="SSF53300">
    <property type="entry name" value="vWA-like"/>
    <property type="match status" value="1"/>
</dbReference>
<evidence type="ECO:0000313" key="2">
    <source>
        <dbReference type="EMBL" id="MCF1714347.1"/>
    </source>
</evidence>
<dbReference type="PANTHER" id="PTHR10166:SF37">
    <property type="entry name" value="STOLID, ISOFORM H"/>
    <property type="match status" value="1"/>
</dbReference>
<dbReference type="EMBL" id="JAKEVY010000002">
    <property type="protein sequence ID" value="MCF1714347.1"/>
    <property type="molecule type" value="Genomic_DNA"/>
</dbReference>
<dbReference type="PROSITE" id="PS50234">
    <property type="entry name" value="VWFA"/>
    <property type="match status" value="1"/>
</dbReference>
<protein>
    <submittedName>
        <fullName evidence="2">VWA domain-containing protein</fullName>
    </submittedName>
</protein>
<name>A0ABS9BFG5_9BACT</name>
<dbReference type="Pfam" id="PF12450">
    <property type="entry name" value="vWF_A"/>
    <property type="match status" value="1"/>
</dbReference>
<proteinExistence type="predicted"/>
<dbReference type="CDD" id="cd01465">
    <property type="entry name" value="vWA_subgroup"/>
    <property type="match status" value="1"/>
</dbReference>
<dbReference type="InterPro" id="IPR036465">
    <property type="entry name" value="vWFA_dom_sf"/>
</dbReference>
<evidence type="ECO:0000259" key="1">
    <source>
        <dbReference type="PROSITE" id="PS50234"/>
    </source>
</evidence>
<organism evidence="2 3">
    <name type="scientific">Flavihumibacter fluminis</name>
    <dbReference type="NCBI Taxonomy" id="2909236"/>
    <lineage>
        <taxon>Bacteria</taxon>
        <taxon>Pseudomonadati</taxon>
        <taxon>Bacteroidota</taxon>
        <taxon>Chitinophagia</taxon>
        <taxon>Chitinophagales</taxon>
        <taxon>Chitinophagaceae</taxon>
        <taxon>Flavihumibacter</taxon>
    </lineage>
</organism>
<accession>A0ABS9BFG5</accession>
<dbReference type="InterPro" id="IPR002035">
    <property type="entry name" value="VWF_A"/>
</dbReference>
<dbReference type="InterPro" id="IPR051173">
    <property type="entry name" value="Ca_channel_alpha-2/delta"/>
</dbReference>
<evidence type="ECO:0000313" key="3">
    <source>
        <dbReference type="Proteomes" id="UP001200145"/>
    </source>
</evidence>
<dbReference type="PANTHER" id="PTHR10166">
    <property type="entry name" value="VOLTAGE-DEPENDENT CALCIUM CHANNEL SUBUNIT ALPHA-2/DELTA-RELATED"/>
    <property type="match status" value="1"/>
</dbReference>
<feature type="domain" description="VWFA" evidence="1">
    <location>
        <begin position="191"/>
        <end position="369"/>
    </location>
</feature>
<dbReference type="InterPro" id="IPR022156">
    <property type="entry name" value="Uncharacterised_YfbK_N"/>
</dbReference>
<comment type="caution">
    <text evidence="2">The sequence shown here is derived from an EMBL/GenBank/DDBJ whole genome shotgun (WGS) entry which is preliminary data.</text>
</comment>
<dbReference type="RefSeq" id="WP_234864944.1">
    <property type="nucleotide sequence ID" value="NZ_JAKEVY010000002.1"/>
</dbReference>
<dbReference type="Pfam" id="PF12034">
    <property type="entry name" value="YfbK_C"/>
    <property type="match status" value="1"/>
</dbReference>
<dbReference type="InterPro" id="IPR021908">
    <property type="entry name" value="YfbK_C"/>
</dbReference>
<sequence>MHSTGYLFYSGASGGFGITSAKAEDSVTLSLDGYKVSTFLLKGNKENSLVLPLLVKKASQPEKRLMSLARDIKPAELAKFSVGGETYSSLRENDYMEAAKFPTIDFAVNTDKASYSNIRRFINMGSTVPPDAVRIEEMLNYFALEYEQPEAGQDFSIRTSLSECPWRPANQLFYVKLSARKLDMAQVPPSNLVFLIDVSGSMDMPNRLPLLKTAFKLMVNNLRPIDTISIVVYGGTVGVWLQPTSGVEKEKINKSIEELSPGGSTAGESGILAAYRLAESTFIPNGNNRVVLATDGDFNVGQTSEEALERMIVQQRQKGIYLTCLGVGMGNYKDSKLEVLAKKGNGNFAYLDNEKEAEKVLVKELTQTMYSVADDALLHVSFYPANVKNYRLIGFDNKFSALSAEGDGLLEGGEVGSGHTLMAIFELTPAEKYDSSAALAKIELSYKHPNDSLQQKLIREVTDSRIQSFQTLPYTYRMAAGITLFGSVLKESRFVKPANLQDVLTIINPISNQDDLVQQELIALVEKAKKIYYKGKASKLKPNLFW</sequence>
<gene>
    <name evidence="2" type="ORF">L0U88_06870</name>
</gene>
<dbReference type="Pfam" id="PF00092">
    <property type="entry name" value="VWA"/>
    <property type="match status" value="1"/>
</dbReference>